<evidence type="ECO:0000313" key="8">
    <source>
        <dbReference type="Proteomes" id="UP000533598"/>
    </source>
</evidence>
<evidence type="ECO:0000256" key="2">
    <source>
        <dbReference type="ARBA" id="ARBA00022692"/>
    </source>
</evidence>
<evidence type="ECO:0000256" key="3">
    <source>
        <dbReference type="ARBA" id="ARBA00022989"/>
    </source>
</evidence>
<reference evidence="7 8" key="1">
    <citation type="submission" date="2020-08" db="EMBL/GenBank/DDBJ databases">
        <title>Sequencing the genomes of 1000 actinobacteria strains.</title>
        <authorList>
            <person name="Klenk H.-P."/>
        </authorList>
    </citation>
    <scope>NUCLEOTIDE SEQUENCE [LARGE SCALE GENOMIC DNA]</scope>
    <source>
        <strain evidence="7 8">DSM 44230</strain>
    </source>
</reference>
<dbReference type="InterPro" id="IPR036259">
    <property type="entry name" value="MFS_trans_sf"/>
</dbReference>
<dbReference type="Pfam" id="PF07690">
    <property type="entry name" value="MFS_1"/>
    <property type="match status" value="1"/>
</dbReference>
<feature type="transmembrane region" description="Helical" evidence="5">
    <location>
        <begin position="368"/>
        <end position="387"/>
    </location>
</feature>
<proteinExistence type="predicted"/>
<dbReference type="Proteomes" id="UP000533598">
    <property type="component" value="Unassembled WGS sequence"/>
</dbReference>
<evidence type="ECO:0000259" key="6">
    <source>
        <dbReference type="PROSITE" id="PS50850"/>
    </source>
</evidence>
<dbReference type="PANTHER" id="PTHR23534">
    <property type="entry name" value="MFS PERMEASE"/>
    <property type="match status" value="1"/>
</dbReference>
<feature type="transmembrane region" description="Helical" evidence="5">
    <location>
        <begin position="104"/>
        <end position="126"/>
    </location>
</feature>
<evidence type="ECO:0000256" key="5">
    <source>
        <dbReference type="SAM" id="Phobius"/>
    </source>
</evidence>
<keyword evidence="3 5" id="KW-1133">Transmembrane helix</keyword>
<feature type="transmembrane region" description="Helical" evidence="5">
    <location>
        <begin position="138"/>
        <end position="157"/>
    </location>
</feature>
<evidence type="ECO:0000313" key="7">
    <source>
        <dbReference type="EMBL" id="MBB4676741.1"/>
    </source>
</evidence>
<dbReference type="SUPFAM" id="SSF103473">
    <property type="entry name" value="MFS general substrate transporter"/>
    <property type="match status" value="1"/>
</dbReference>
<dbReference type="Gene3D" id="1.20.1250.20">
    <property type="entry name" value="MFS general substrate transporter like domains"/>
    <property type="match status" value="2"/>
</dbReference>
<keyword evidence="8" id="KW-1185">Reference proteome</keyword>
<protein>
    <submittedName>
        <fullName evidence="7">MFS family permease</fullName>
    </submittedName>
</protein>
<dbReference type="PROSITE" id="PS50850">
    <property type="entry name" value="MFS"/>
    <property type="match status" value="1"/>
</dbReference>
<dbReference type="EMBL" id="JACHMH010000001">
    <property type="protein sequence ID" value="MBB4676741.1"/>
    <property type="molecule type" value="Genomic_DNA"/>
</dbReference>
<comment type="caution">
    <text evidence="7">The sequence shown here is derived from an EMBL/GenBank/DDBJ whole genome shotgun (WGS) entry which is preliminary data.</text>
</comment>
<dbReference type="PANTHER" id="PTHR23534:SF1">
    <property type="entry name" value="MAJOR FACILITATOR SUPERFAMILY PROTEIN"/>
    <property type="match status" value="1"/>
</dbReference>
<feature type="transmembrane region" description="Helical" evidence="5">
    <location>
        <begin position="12"/>
        <end position="39"/>
    </location>
</feature>
<evidence type="ECO:0000256" key="4">
    <source>
        <dbReference type="ARBA" id="ARBA00023136"/>
    </source>
</evidence>
<keyword evidence="2 5" id="KW-0812">Transmembrane</keyword>
<feature type="transmembrane region" description="Helical" evidence="5">
    <location>
        <begin position="393"/>
        <end position="413"/>
    </location>
</feature>
<comment type="subcellular location">
    <subcellularLocation>
        <location evidence="1">Cell membrane</location>
        <topology evidence="1">Multi-pass membrane protein</topology>
    </subcellularLocation>
</comment>
<name>A0A7W7CBC1_9PSEU</name>
<feature type="transmembrane region" description="Helical" evidence="5">
    <location>
        <begin position="78"/>
        <end position="98"/>
    </location>
</feature>
<dbReference type="InterPro" id="IPR020846">
    <property type="entry name" value="MFS_dom"/>
</dbReference>
<dbReference type="InterPro" id="IPR011701">
    <property type="entry name" value="MFS"/>
</dbReference>
<sequence>MSAPAPAVQRRVLGVLTATQVLGACGVAAGVAVSALAAAALSGSAAVGGLAATAPTLGSALFAVPAASLADRRGRRPALVLGYGLGALGAGLAVLALAVRSWPLLLGALILFGGGSMAGLAARYAATDLAAPQRRARALSVVVWASTAGVVVGPNLAGPAGAAAGGLGLPEAAGAYLVATLVFLAAALLAGLGLRPDPLVLARESAGGAGCPMHGGVLTVPARDRRAAAWRQLRGQARLALAGIVLCHAAMVGLMSMTPVHLDHGGHSLAVVGVVISLHAAAMYVASPLFGWLADRHGRVPVLGLGTALVVAAAGIAGTADSGDAPQLALALIVLGFGWSAGVVSGSALLTESVPLAERPNVQGLSDLLMNLGGAGGGVLAGVLVTAGSYPALGLLVGFAALPLLVICALRALRAA</sequence>
<dbReference type="RefSeq" id="WP_185002525.1">
    <property type="nucleotide sequence ID" value="NZ_JACHMH010000001.1"/>
</dbReference>
<dbReference type="GO" id="GO:0022857">
    <property type="term" value="F:transmembrane transporter activity"/>
    <property type="evidence" value="ECO:0007669"/>
    <property type="project" value="InterPro"/>
</dbReference>
<feature type="transmembrane region" description="Helical" evidence="5">
    <location>
        <begin position="269"/>
        <end position="293"/>
    </location>
</feature>
<gene>
    <name evidence="7" type="ORF">HNR67_002859</name>
</gene>
<dbReference type="AlphaFoldDB" id="A0A7W7CBC1"/>
<accession>A0A7W7CBC1</accession>
<feature type="transmembrane region" description="Helical" evidence="5">
    <location>
        <begin position="173"/>
        <end position="194"/>
    </location>
</feature>
<feature type="domain" description="Major facilitator superfamily (MFS) profile" evidence="6">
    <location>
        <begin position="1"/>
        <end position="416"/>
    </location>
</feature>
<organism evidence="7 8">
    <name type="scientific">Crossiella cryophila</name>
    <dbReference type="NCBI Taxonomy" id="43355"/>
    <lineage>
        <taxon>Bacteria</taxon>
        <taxon>Bacillati</taxon>
        <taxon>Actinomycetota</taxon>
        <taxon>Actinomycetes</taxon>
        <taxon>Pseudonocardiales</taxon>
        <taxon>Pseudonocardiaceae</taxon>
        <taxon>Crossiella</taxon>
    </lineage>
</organism>
<feature type="transmembrane region" description="Helical" evidence="5">
    <location>
        <begin position="45"/>
        <end position="66"/>
    </location>
</feature>
<dbReference type="GO" id="GO:0005886">
    <property type="term" value="C:plasma membrane"/>
    <property type="evidence" value="ECO:0007669"/>
    <property type="project" value="UniProtKB-SubCell"/>
</dbReference>
<feature type="transmembrane region" description="Helical" evidence="5">
    <location>
        <begin position="239"/>
        <end position="257"/>
    </location>
</feature>
<feature type="transmembrane region" description="Helical" evidence="5">
    <location>
        <begin position="300"/>
        <end position="318"/>
    </location>
</feature>
<keyword evidence="4 5" id="KW-0472">Membrane</keyword>
<feature type="transmembrane region" description="Helical" evidence="5">
    <location>
        <begin position="330"/>
        <end position="356"/>
    </location>
</feature>
<evidence type="ECO:0000256" key="1">
    <source>
        <dbReference type="ARBA" id="ARBA00004651"/>
    </source>
</evidence>